<dbReference type="EMBL" id="CM007656">
    <property type="protein sequence ID" value="ONI00801.1"/>
    <property type="molecule type" value="Genomic_DNA"/>
</dbReference>
<dbReference type="Gramene" id="ONI00801">
    <property type="protein sequence ID" value="ONI00801"/>
    <property type="gene ID" value="PRUPE_6G106000"/>
</dbReference>
<accession>A0A251NNA3</accession>
<keyword evidence="3" id="KW-1185">Reference proteome</keyword>
<keyword evidence="1" id="KW-0732">Signal</keyword>
<reference evidence="2 3" key="1">
    <citation type="journal article" date="2013" name="Nat. Genet.">
        <title>The high-quality draft genome of peach (Prunus persica) identifies unique patterns of genetic diversity, domestication and genome evolution.</title>
        <authorList>
            <consortium name="International Peach Genome Initiative"/>
            <person name="Verde I."/>
            <person name="Abbott A.G."/>
            <person name="Scalabrin S."/>
            <person name="Jung S."/>
            <person name="Shu S."/>
            <person name="Marroni F."/>
            <person name="Zhebentyayeva T."/>
            <person name="Dettori M.T."/>
            <person name="Grimwood J."/>
            <person name="Cattonaro F."/>
            <person name="Zuccolo A."/>
            <person name="Rossini L."/>
            <person name="Jenkins J."/>
            <person name="Vendramin E."/>
            <person name="Meisel L.A."/>
            <person name="Decroocq V."/>
            <person name="Sosinski B."/>
            <person name="Prochnik S."/>
            <person name="Mitros T."/>
            <person name="Policriti A."/>
            <person name="Cipriani G."/>
            <person name="Dondini L."/>
            <person name="Ficklin S."/>
            <person name="Goodstein D.M."/>
            <person name="Xuan P."/>
            <person name="Del Fabbro C."/>
            <person name="Aramini V."/>
            <person name="Copetti D."/>
            <person name="Gonzalez S."/>
            <person name="Horner D.S."/>
            <person name="Falchi R."/>
            <person name="Lucas S."/>
            <person name="Mica E."/>
            <person name="Maldonado J."/>
            <person name="Lazzari B."/>
            <person name="Bielenberg D."/>
            <person name="Pirona R."/>
            <person name="Miculan M."/>
            <person name="Barakat A."/>
            <person name="Testolin R."/>
            <person name="Stella A."/>
            <person name="Tartarini S."/>
            <person name="Tonutti P."/>
            <person name="Arus P."/>
            <person name="Orellana A."/>
            <person name="Wells C."/>
            <person name="Main D."/>
            <person name="Vizzotto G."/>
            <person name="Silva H."/>
            <person name="Salamini F."/>
            <person name="Schmutz J."/>
            <person name="Morgante M."/>
            <person name="Rokhsar D.S."/>
        </authorList>
    </citation>
    <scope>NUCLEOTIDE SEQUENCE [LARGE SCALE GENOMIC DNA]</scope>
    <source>
        <strain evidence="3">cv. Nemared</strain>
    </source>
</reference>
<evidence type="ECO:0000313" key="3">
    <source>
        <dbReference type="Proteomes" id="UP000006882"/>
    </source>
</evidence>
<dbReference type="AlphaFoldDB" id="A0A251NNA3"/>
<sequence>MANLMLIWFSLSLIIFNPIFLPLSSTAISSCNGPCKTVNDCAMVDECDSRNGCDAEHAGQPPFHRKGLKPSNRLGILLLLMVAEGRALVVHMGLGRLGMGLCLAIRIAHDVSPKLGRRRPWGPTLGGLN</sequence>
<organism evidence="2 3">
    <name type="scientific">Prunus persica</name>
    <name type="common">Peach</name>
    <name type="synonym">Amygdalus persica</name>
    <dbReference type="NCBI Taxonomy" id="3760"/>
    <lineage>
        <taxon>Eukaryota</taxon>
        <taxon>Viridiplantae</taxon>
        <taxon>Streptophyta</taxon>
        <taxon>Embryophyta</taxon>
        <taxon>Tracheophyta</taxon>
        <taxon>Spermatophyta</taxon>
        <taxon>Magnoliopsida</taxon>
        <taxon>eudicotyledons</taxon>
        <taxon>Gunneridae</taxon>
        <taxon>Pentapetalae</taxon>
        <taxon>rosids</taxon>
        <taxon>fabids</taxon>
        <taxon>Rosales</taxon>
        <taxon>Rosaceae</taxon>
        <taxon>Amygdaloideae</taxon>
        <taxon>Amygdaleae</taxon>
        <taxon>Prunus</taxon>
    </lineage>
</organism>
<proteinExistence type="predicted"/>
<dbReference type="Proteomes" id="UP000006882">
    <property type="component" value="Chromosome G6"/>
</dbReference>
<feature type="chain" id="PRO_5012580693" evidence="1">
    <location>
        <begin position="28"/>
        <end position="129"/>
    </location>
</feature>
<protein>
    <submittedName>
        <fullName evidence="2">Uncharacterized protein</fullName>
    </submittedName>
</protein>
<evidence type="ECO:0000313" key="2">
    <source>
        <dbReference type="EMBL" id="ONI00801.1"/>
    </source>
</evidence>
<evidence type="ECO:0000256" key="1">
    <source>
        <dbReference type="SAM" id="SignalP"/>
    </source>
</evidence>
<gene>
    <name evidence="2" type="ORF">PRUPE_6G106000</name>
</gene>
<name>A0A251NNA3_PRUPE</name>
<feature type="signal peptide" evidence="1">
    <location>
        <begin position="1"/>
        <end position="27"/>
    </location>
</feature>